<sequence length="94" mass="10867">MRTFRGERGMIPACGHPTDLLQHLRHSVYIDLDFEVNPVCISPHPLPEQRVTQPVVNPVLRTYFPCINLASLDCDTIIKQYDMFKKHYIRGSSQ</sequence>
<comment type="caution">
    <text evidence="1">The sequence shown here is derived from an EMBL/GenBank/DDBJ whole genome shotgun (WGS) entry which is preliminary data.</text>
</comment>
<dbReference type="Proteomes" id="UP000735302">
    <property type="component" value="Unassembled WGS sequence"/>
</dbReference>
<accession>A0AAV3YRP8</accession>
<name>A0AAV3YRP8_9GAST</name>
<reference evidence="1 2" key="1">
    <citation type="journal article" date="2021" name="Elife">
        <title>Chloroplast acquisition without the gene transfer in kleptoplastic sea slugs, Plakobranchus ocellatus.</title>
        <authorList>
            <person name="Maeda T."/>
            <person name="Takahashi S."/>
            <person name="Yoshida T."/>
            <person name="Shimamura S."/>
            <person name="Takaki Y."/>
            <person name="Nagai Y."/>
            <person name="Toyoda A."/>
            <person name="Suzuki Y."/>
            <person name="Arimoto A."/>
            <person name="Ishii H."/>
            <person name="Satoh N."/>
            <person name="Nishiyama T."/>
            <person name="Hasebe M."/>
            <person name="Maruyama T."/>
            <person name="Minagawa J."/>
            <person name="Obokata J."/>
            <person name="Shigenobu S."/>
        </authorList>
    </citation>
    <scope>NUCLEOTIDE SEQUENCE [LARGE SCALE GENOMIC DNA]</scope>
</reference>
<proteinExistence type="predicted"/>
<dbReference type="AlphaFoldDB" id="A0AAV3YRP8"/>
<evidence type="ECO:0000313" key="1">
    <source>
        <dbReference type="EMBL" id="GFN85439.1"/>
    </source>
</evidence>
<dbReference type="EMBL" id="BLXT01001414">
    <property type="protein sequence ID" value="GFN85439.1"/>
    <property type="molecule type" value="Genomic_DNA"/>
</dbReference>
<gene>
    <name evidence="1" type="ORF">PoB_001194500</name>
</gene>
<keyword evidence="2" id="KW-1185">Reference proteome</keyword>
<evidence type="ECO:0000313" key="2">
    <source>
        <dbReference type="Proteomes" id="UP000735302"/>
    </source>
</evidence>
<organism evidence="1 2">
    <name type="scientific">Plakobranchus ocellatus</name>
    <dbReference type="NCBI Taxonomy" id="259542"/>
    <lineage>
        <taxon>Eukaryota</taxon>
        <taxon>Metazoa</taxon>
        <taxon>Spiralia</taxon>
        <taxon>Lophotrochozoa</taxon>
        <taxon>Mollusca</taxon>
        <taxon>Gastropoda</taxon>
        <taxon>Heterobranchia</taxon>
        <taxon>Euthyneura</taxon>
        <taxon>Panpulmonata</taxon>
        <taxon>Sacoglossa</taxon>
        <taxon>Placobranchoidea</taxon>
        <taxon>Plakobranchidae</taxon>
        <taxon>Plakobranchus</taxon>
    </lineage>
</organism>
<protein>
    <submittedName>
        <fullName evidence="1">Uncharacterized protein</fullName>
    </submittedName>
</protein>